<dbReference type="CDD" id="cd00130">
    <property type="entry name" value="PAS"/>
    <property type="match status" value="1"/>
</dbReference>
<dbReference type="Gene3D" id="3.30.450.20">
    <property type="entry name" value="PAS domain"/>
    <property type="match status" value="1"/>
</dbReference>
<dbReference type="NCBIfam" id="TIGR00229">
    <property type="entry name" value="sensory_box"/>
    <property type="match status" value="1"/>
</dbReference>
<dbReference type="Pfam" id="PF00989">
    <property type="entry name" value="PAS"/>
    <property type="match status" value="1"/>
</dbReference>
<evidence type="ECO:0000256" key="2">
    <source>
        <dbReference type="ARBA" id="ARBA00022737"/>
    </source>
</evidence>
<sequence length="197" mass="21217">MAQDWEEERKLVAWFPGVLPRRPGSARPQAPASPVPLSPAPGRRGPVALVSEIFEQHLGGHILQSLDGFVFALSQEGKFLYISETVSIYLGLSQVELTGSSVFDYIHPGDHSEVLEQLGLRTRTSGPPTPPSIPSSSSSSSSLADTPEIEASPTEVPPSSRAQERSFFVRMKSTLTKRGLHVKASGYKVGVSSLHSL</sequence>
<proteinExistence type="predicted"/>
<dbReference type="AlphaFoldDB" id="S7MFC8"/>
<protein>
    <submittedName>
        <fullName evidence="8">Neuronal PAS domain-containing protein 1</fullName>
    </submittedName>
</protein>
<organism evidence="8 9">
    <name type="scientific">Myotis brandtii</name>
    <name type="common">Brandt's bat</name>
    <dbReference type="NCBI Taxonomy" id="109478"/>
    <lineage>
        <taxon>Eukaryota</taxon>
        <taxon>Metazoa</taxon>
        <taxon>Chordata</taxon>
        <taxon>Craniata</taxon>
        <taxon>Vertebrata</taxon>
        <taxon>Euteleostomi</taxon>
        <taxon>Mammalia</taxon>
        <taxon>Eutheria</taxon>
        <taxon>Laurasiatheria</taxon>
        <taxon>Chiroptera</taxon>
        <taxon>Yangochiroptera</taxon>
        <taxon>Vespertilionidae</taxon>
        <taxon>Myotis</taxon>
    </lineage>
</organism>
<dbReference type="Proteomes" id="UP000052978">
    <property type="component" value="Unassembled WGS sequence"/>
</dbReference>
<dbReference type="InterPro" id="IPR000014">
    <property type="entry name" value="PAS"/>
</dbReference>
<feature type="region of interest" description="Disordered" evidence="6">
    <location>
        <begin position="20"/>
        <end position="41"/>
    </location>
</feature>
<dbReference type="SMART" id="SM00091">
    <property type="entry name" value="PAS"/>
    <property type="match status" value="1"/>
</dbReference>
<dbReference type="GO" id="GO:0000981">
    <property type="term" value="F:DNA-binding transcription factor activity, RNA polymerase II-specific"/>
    <property type="evidence" value="ECO:0007669"/>
    <property type="project" value="TreeGrafter"/>
</dbReference>
<accession>S7MFC8</accession>
<dbReference type="FunFam" id="3.30.450.20:FF:000025">
    <property type="entry name" value="Neuronal PAS domain protein 3 isoform 1"/>
    <property type="match status" value="1"/>
</dbReference>
<dbReference type="eggNOG" id="KOG3558">
    <property type="taxonomic scope" value="Eukaryota"/>
</dbReference>
<gene>
    <name evidence="8" type="ORF">D623_10010029</name>
</gene>
<dbReference type="GO" id="GO:0000977">
    <property type="term" value="F:RNA polymerase II transcription regulatory region sequence-specific DNA binding"/>
    <property type="evidence" value="ECO:0007669"/>
    <property type="project" value="TreeGrafter"/>
</dbReference>
<evidence type="ECO:0000256" key="6">
    <source>
        <dbReference type="SAM" id="MobiDB-lite"/>
    </source>
</evidence>
<keyword evidence="9" id="KW-1185">Reference proteome</keyword>
<keyword evidence="4" id="KW-0804">Transcription</keyword>
<evidence type="ECO:0000259" key="7">
    <source>
        <dbReference type="PROSITE" id="PS50112"/>
    </source>
</evidence>
<name>S7MFC8_MYOBR</name>
<dbReference type="EMBL" id="KE161231">
    <property type="protein sequence ID" value="EPQ02476.1"/>
    <property type="molecule type" value="Genomic_DNA"/>
</dbReference>
<dbReference type="GO" id="GO:0005634">
    <property type="term" value="C:nucleus"/>
    <property type="evidence" value="ECO:0007669"/>
    <property type="project" value="UniProtKB-SubCell"/>
</dbReference>
<reference evidence="8 9" key="1">
    <citation type="journal article" date="2013" name="Nat. Commun.">
        <title>Genome analysis reveals insights into physiology and longevity of the Brandt's bat Myotis brandtii.</title>
        <authorList>
            <person name="Seim I."/>
            <person name="Fang X."/>
            <person name="Xiong Z."/>
            <person name="Lobanov A.V."/>
            <person name="Huang Z."/>
            <person name="Ma S."/>
            <person name="Feng Y."/>
            <person name="Turanov A.A."/>
            <person name="Zhu Y."/>
            <person name="Lenz T.L."/>
            <person name="Gerashchenko M.V."/>
            <person name="Fan D."/>
            <person name="Hee Yim S."/>
            <person name="Yao X."/>
            <person name="Jordan D."/>
            <person name="Xiong Y."/>
            <person name="Ma Y."/>
            <person name="Lyapunov A.N."/>
            <person name="Chen G."/>
            <person name="Kulakova O.I."/>
            <person name="Sun Y."/>
            <person name="Lee S.G."/>
            <person name="Bronson R.T."/>
            <person name="Moskalev A.A."/>
            <person name="Sunyaev S.R."/>
            <person name="Zhang G."/>
            <person name="Krogh A."/>
            <person name="Wang J."/>
            <person name="Gladyshev V.N."/>
        </authorList>
    </citation>
    <scope>NUCLEOTIDE SEQUENCE [LARGE SCALE GENOMIC DNA]</scope>
</reference>
<evidence type="ECO:0000256" key="1">
    <source>
        <dbReference type="ARBA" id="ARBA00004123"/>
    </source>
</evidence>
<feature type="domain" description="PAS" evidence="7">
    <location>
        <begin position="61"/>
        <end position="118"/>
    </location>
</feature>
<feature type="region of interest" description="Disordered" evidence="6">
    <location>
        <begin position="121"/>
        <end position="165"/>
    </location>
</feature>
<dbReference type="InterPro" id="IPR013767">
    <property type="entry name" value="PAS_fold"/>
</dbReference>
<evidence type="ECO:0000256" key="3">
    <source>
        <dbReference type="ARBA" id="ARBA00023015"/>
    </source>
</evidence>
<dbReference type="PANTHER" id="PTHR23043">
    <property type="entry name" value="HYPOXIA-INDUCIBLE FACTOR 1 ALPHA"/>
    <property type="match status" value="1"/>
</dbReference>
<evidence type="ECO:0000256" key="4">
    <source>
        <dbReference type="ARBA" id="ARBA00023163"/>
    </source>
</evidence>
<dbReference type="InterPro" id="IPR035965">
    <property type="entry name" value="PAS-like_dom_sf"/>
</dbReference>
<keyword evidence="3" id="KW-0805">Transcription regulation</keyword>
<evidence type="ECO:0000256" key="5">
    <source>
        <dbReference type="ARBA" id="ARBA00023242"/>
    </source>
</evidence>
<dbReference type="PROSITE" id="PS50112">
    <property type="entry name" value="PAS"/>
    <property type="match status" value="1"/>
</dbReference>
<keyword evidence="2" id="KW-0677">Repeat</keyword>
<evidence type="ECO:0000313" key="9">
    <source>
        <dbReference type="Proteomes" id="UP000052978"/>
    </source>
</evidence>
<evidence type="ECO:0000313" key="8">
    <source>
        <dbReference type="EMBL" id="EPQ02476.1"/>
    </source>
</evidence>
<keyword evidence="5" id="KW-0539">Nucleus</keyword>
<dbReference type="SUPFAM" id="SSF55785">
    <property type="entry name" value="PYP-like sensor domain (PAS domain)"/>
    <property type="match status" value="1"/>
</dbReference>
<dbReference type="PANTHER" id="PTHR23043:SF25">
    <property type="entry name" value="NEURONAL PAS DOMAIN-CONTAINING PROTEIN 1"/>
    <property type="match status" value="1"/>
</dbReference>
<comment type="subcellular location">
    <subcellularLocation>
        <location evidence="1">Nucleus</location>
    </subcellularLocation>
</comment>